<proteinExistence type="predicted"/>
<keyword evidence="2" id="KW-0812">Transmembrane</keyword>
<dbReference type="Proteomes" id="UP000886858">
    <property type="component" value="Unassembled WGS sequence"/>
</dbReference>
<accession>A0A9D2I8P1</accession>
<dbReference type="Pfam" id="PF11167">
    <property type="entry name" value="DUF2953"/>
    <property type="match status" value="1"/>
</dbReference>
<comment type="caution">
    <text evidence="3">The sequence shown here is derived from an EMBL/GenBank/DDBJ whole genome shotgun (WGS) entry which is preliminary data.</text>
</comment>
<feature type="region of interest" description="Disordered" evidence="1">
    <location>
        <begin position="86"/>
        <end position="155"/>
    </location>
</feature>
<dbReference type="InterPro" id="IPR021338">
    <property type="entry name" value="DUF2953"/>
</dbReference>
<reference evidence="3" key="1">
    <citation type="journal article" date="2021" name="PeerJ">
        <title>Extensive microbial diversity within the chicken gut microbiome revealed by metagenomics and culture.</title>
        <authorList>
            <person name="Gilroy R."/>
            <person name="Ravi A."/>
            <person name="Getino M."/>
            <person name="Pursley I."/>
            <person name="Horton D.L."/>
            <person name="Alikhan N.F."/>
            <person name="Baker D."/>
            <person name="Gharbi K."/>
            <person name="Hall N."/>
            <person name="Watson M."/>
            <person name="Adriaenssens E.M."/>
            <person name="Foster-Nyarko E."/>
            <person name="Jarju S."/>
            <person name="Secka A."/>
            <person name="Antonio M."/>
            <person name="Oren A."/>
            <person name="Chaudhuri R.R."/>
            <person name="La Ragione R."/>
            <person name="Hildebrand F."/>
            <person name="Pallen M.J."/>
        </authorList>
    </citation>
    <scope>NUCLEOTIDE SEQUENCE</scope>
    <source>
        <strain evidence="3">CHK179-7159</strain>
    </source>
</reference>
<name>A0A9D2I8P1_9FIRM</name>
<reference evidence="3" key="2">
    <citation type="submission" date="2021-04" db="EMBL/GenBank/DDBJ databases">
        <authorList>
            <person name="Gilroy R."/>
        </authorList>
    </citation>
    <scope>NUCLEOTIDE SEQUENCE</scope>
    <source>
        <strain evidence="3">CHK179-7159</strain>
    </source>
</reference>
<evidence type="ECO:0000313" key="3">
    <source>
        <dbReference type="EMBL" id="HJA94390.1"/>
    </source>
</evidence>
<keyword evidence="2" id="KW-1133">Transmembrane helix</keyword>
<gene>
    <name evidence="3" type="ORF">H9717_14975</name>
</gene>
<sequence>MEVFLFILKTAGIILLIILGLFLAFAALLLFVPVRYRAEGSLPEEGRPKAYIRFTWLLRLVSFRAEYAEGLHMTVRVAGIRVRPEKWKKSGPPKTAGSQVPREPVPAGSGPVSSGPGPVPADSGPVSPGSGPVSPEPGPASSGSLPVSGAEESQNGLGKKGLVLLKNKLSGLLRGLRDGKRTLEGFMDRGKRIWTAAARYLRILTEEESQRLLRMIWEQGKKLLFHLMPKKISADLTVGAGDPAVTGNVLAVHGILYPWIGDTVHIVPDFDEERLCGEFCMSGRIRACTVLYHILRVVLDKRTWIFIRRLKKEELTNG</sequence>
<keyword evidence="2" id="KW-0472">Membrane</keyword>
<evidence type="ECO:0000256" key="1">
    <source>
        <dbReference type="SAM" id="MobiDB-lite"/>
    </source>
</evidence>
<dbReference type="EMBL" id="DWYY01000172">
    <property type="protein sequence ID" value="HJA94390.1"/>
    <property type="molecule type" value="Genomic_DNA"/>
</dbReference>
<dbReference type="AlphaFoldDB" id="A0A9D2I8P1"/>
<evidence type="ECO:0000313" key="4">
    <source>
        <dbReference type="Proteomes" id="UP000886858"/>
    </source>
</evidence>
<feature type="compositionally biased region" description="Low complexity" evidence="1">
    <location>
        <begin position="105"/>
        <end position="144"/>
    </location>
</feature>
<feature type="transmembrane region" description="Helical" evidence="2">
    <location>
        <begin position="6"/>
        <end position="32"/>
    </location>
</feature>
<organism evidence="3 4">
    <name type="scientific">Candidatus Eisenbergiella merdipullorum</name>
    <dbReference type="NCBI Taxonomy" id="2838553"/>
    <lineage>
        <taxon>Bacteria</taxon>
        <taxon>Bacillati</taxon>
        <taxon>Bacillota</taxon>
        <taxon>Clostridia</taxon>
        <taxon>Lachnospirales</taxon>
        <taxon>Lachnospiraceae</taxon>
        <taxon>Eisenbergiella</taxon>
    </lineage>
</organism>
<evidence type="ECO:0000256" key="2">
    <source>
        <dbReference type="SAM" id="Phobius"/>
    </source>
</evidence>
<protein>
    <submittedName>
        <fullName evidence="3">DUF2953 domain-containing protein</fullName>
    </submittedName>
</protein>